<name>A0A9N8YYP0_9GLOM</name>
<evidence type="ECO:0000313" key="1">
    <source>
        <dbReference type="EMBL" id="CAG8461250.1"/>
    </source>
</evidence>
<reference evidence="1" key="1">
    <citation type="submission" date="2021-06" db="EMBL/GenBank/DDBJ databases">
        <authorList>
            <person name="Kallberg Y."/>
            <person name="Tangrot J."/>
            <person name="Rosling A."/>
        </authorList>
    </citation>
    <scope>NUCLEOTIDE SEQUENCE</scope>
    <source>
        <strain evidence="1">MA453B</strain>
    </source>
</reference>
<protein>
    <submittedName>
        <fullName evidence="1">19218_t:CDS:1</fullName>
    </submittedName>
</protein>
<comment type="caution">
    <text evidence="1">The sequence shown here is derived from an EMBL/GenBank/DDBJ whole genome shotgun (WGS) entry which is preliminary data.</text>
</comment>
<gene>
    <name evidence="1" type="ORF">DERYTH_LOCUS1020</name>
</gene>
<evidence type="ECO:0000313" key="2">
    <source>
        <dbReference type="Proteomes" id="UP000789405"/>
    </source>
</evidence>
<dbReference type="EMBL" id="CAJVPY010000262">
    <property type="protein sequence ID" value="CAG8461250.1"/>
    <property type="molecule type" value="Genomic_DNA"/>
</dbReference>
<accession>A0A9N8YYP0</accession>
<keyword evidence="2" id="KW-1185">Reference proteome</keyword>
<dbReference type="AlphaFoldDB" id="A0A9N8YYP0"/>
<organism evidence="1 2">
    <name type="scientific">Dentiscutata erythropus</name>
    <dbReference type="NCBI Taxonomy" id="1348616"/>
    <lineage>
        <taxon>Eukaryota</taxon>
        <taxon>Fungi</taxon>
        <taxon>Fungi incertae sedis</taxon>
        <taxon>Mucoromycota</taxon>
        <taxon>Glomeromycotina</taxon>
        <taxon>Glomeromycetes</taxon>
        <taxon>Diversisporales</taxon>
        <taxon>Gigasporaceae</taxon>
        <taxon>Dentiscutata</taxon>
    </lineage>
</organism>
<dbReference type="Proteomes" id="UP000789405">
    <property type="component" value="Unassembled WGS sequence"/>
</dbReference>
<proteinExistence type="predicted"/>
<dbReference type="OrthoDB" id="2444141at2759"/>
<sequence>MCALIETFTVPLIIWFIQYRKLSLKQAINFISNAWGEIGENTIKNCWGATKIMPETSEPDENELDNEFQDETTNVDDATKLLEDLLAETNPTVQELLDNIEEYIEIIDQPAVTEDW</sequence>